<sequence>MEQAFNQALLNSRVIHGAIKAAGIYHYRMDYQDFVQEGMINYAKVYKKYHAQEELTKINQLAFQKIKWQAIDQLRKQMRQSVEVMTTEEQWGLFEENSQFKIADVINQLSFKSQDKQRLIAIFDSGYSMRDLAKQEAVSTKYLQRLKQELRQQLTNN</sequence>
<name>A0ABU8SF48_9LACO</name>
<evidence type="ECO:0008006" key="3">
    <source>
        <dbReference type="Google" id="ProtNLM"/>
    </source>
</evidence>
<dbReference type="Proteomes" id="UP001377804">
    <property type="component" value="Unassembled WGS sequence"/>
</dbReference>
<dbReference type="RefSeq" id="WP_339968784.1">
    <property type="nucleotide sequence ID" value="NZ_JAWMWG010000001.1"/>
</dbReference>
<protein>
    <recommendedName>
        <fullName evidence="3">Sigma-70 family RNA polymerase sigma factor</fullName>
    </recommendedName>
</protein>
<organism evidence="1 2">
    <name type="scientific">Holzapfeliella saturejae</name>
    <dbReference type="NCBI Taxonomy" id="3082953"/>
    <lineage>
        <taxon>Bacteria</taxon>
        <taxon>Bacillati</taxon>
        <taxon>Bacillota</taxon>
        <taxon>Bacilli</taxon>
        <taxon>Lactobacillales</taxon>
        <taxon>Lactobacillaceae</taxon>
        <taxon>Holzapfeliella</taxon>
    </lineage>
</organism>
<keyword evidence="2" id="KW-1185">Reference proteome</keyword>
<evidence type="ECO:0000313" key="1">
    <source>
        <dbReference type="EMBL" id="MEJ6348013.1"/>
    </source>
</evidence>
<evidence type="ECO:0000313" key="2">
    <source>
        <dbReference type="Proteomes" id="UP001377804"/>
    </source>
</evidence>
<comment type="caution">
    <text evidence="1">The sequence shown here is derived from an EMBL/GenBank/DDBJ whole genome shotgun (WGS) entry which is preliminary data.</text>
</comment>
<accession>A0ABU8SF48</accession>
<dbReference type="EMBL" id="JAWMWG010000001">
    <property type="protein sequence ID" value="MEJ6348013.1"/>
    <property type="molecule type" value="Genomic_DNA"/>
</dbReference>
<reference evidence="1 2" key="1">
    <citation type="submission" date="2023-10" db="EMBL/GenBank/DDBJ databases">
        <title>Holzapfeliella saturejae sp. nov. isolated from Satureja montana flowers.</title>
        <authorList>
            <person name="Alcantara C."/>
            <person name="Zuniga M."/>
            <person name="Landete J.M."/>
            <person name="Monedero V."/>
        </authorList>
    </citation>
    <scope>NUCLEOTIDE SEQUENCE [LARGE SCALE GENOMIC DNA]</scope>
    <source>
        <strain evidence="1 2">He02</strain>
    </source>
</reference>
<gene>
    <name evidence="1" type="ORF">R4Y45_02065</name>
</gene>
<proteinExistence type="predicted"/>